<reference evidence="2 3" key="1">
    <citation type="submission" date="2020-08" db="EMBL/GenBank/DDBJ databases">
        <title>Novel species isolated from subtropical streams in China.</title>
        <authorList>
            <person name="Lu H."/>
        </authorList>
    </citation>
    <scope>NUCLEOTIDE SEQUENCE [LARGE SCALE GENOMIC DNA]</scope>
    <source>
        <strain evidence="2 3">KACC 16656</strain>
    </source>
</reference>
<accession>A0ABR6X5W9</accession>
<dbReference type="SUPFAM" id="SSF51197">
    <property type="entry name" value="Clavaminate synthase-like"/>
    <property type="match status" value="1"/>
</dbReference>
<dbReference type="PANTHER" id="PTHR20883:SF48">
    <property type="entry name" value="ECTOINE DIOXYGENASE"/>
    <property type="match status" value="1"/>
</dbReference>
<protein>
    <submittedName>
        <fullName evidence="2">Phytanoyl-CoA dioxygenase family protein</fullName>
    </submittedName>
</protein>
<gene>
    <name evidence="2" type="ORF">H8K52_13380</name>
</gene>
<dbReference type="PANTHER" id="PTHR20883">
    <property type="entry name" value="PHYTANOYL-COA DIOXYGENASE DOMAIN CONTAINING 1"/>
    <property type="match status" value="1"/>
</dbReference>
<name>A0ABR6X5W9_9BURK</name>
<dbReference type="EMBL" id="JACOFW010000015">
    <property type="protein sequence ID" value="MBC3808340.1"/>
    <property type="molecule type" value="Genomic_DNA"/>
</dbReference>
<dbReference type="Pfam" id="PF05721">
    <property type="entry name" value="PhyH"/>
    <property type="match status" value="1"/>
</dbReference>
<comment type="caution">
    <text evidence="2">The sequence shown here is derived from an EMBL/GenBank/DDBJ whole genome shotgun (WGS) entry which is preliminary data.</text>
</comment>
<evidence type="ECO:0000313" key="3">
    <source>
        <dbReference type="Proteomes" id="UP000648257"/>
    </source>
</evidence>
<dbReference type="Proteomes" id="UP000648257">
    <property type="component" value="Unassembled WGS sequence"/>
</dbReference>
<keyword evidence="2" id="KW-0223">Dioxygenase</keyword>
<organism evidence="2 3">
    <name type="scientific">Undibacterium seohonense</name>
    <dbReference type="NCBI Taxonomy" id="1344950"/>
    <lineage>
        <taxon>Bacteria</taxon>
        <taxon>Pseudomonadati</taxon>
        <taxon>Pseudomonadota</taxon>
        <taxon>Betaproteobacteria</taxon>
        <taxon>Burkholderiales</taxon>
        <taxon>Oxalobacteraceae</taxon>
        <taxon>Undibacterium</taxon>
    </lineage>
</organism>
<keyword evidence="2" id="KW-0560">Oxidoreductase</keyword>
<sequence>MKTAIFLDSKIEAQFRSEGYVILDLFNDEEIRQMQACYRTVEEMHSGPIGVSVLTDQLSERARISATLSPIFANRLMPLLNDYRIAVSSFVVKQQECAQGKFPLHQDPSFIDESEQAGLSIWCPLQDVDQTNGNLGIVPRSHLLNPYYRTTCMLPYPELESLIEERYIRYLPMRAGQVMIMDHRMIHGSPTNLSKQTRVVAVGVGVPRQLDLLYCHVDPFHSADVLEVYAVAEDFYLRNTFGQRPTEGQHLRNLPYQVARLTPEMLEQHCGAAMENAMTSHAVALSN</sequence>
<dbReference type="InterPro" id="IPR008775">
    <property type="entry name" value="Phytyl_CoA_dOase-like"/>
</dbReference>
<comment type="cofactor">
    <cofactor evidence="1">
        <name>Fe(2+)</name>
        <dbReference type="ChEBI" id="CHEBI:29033"/>
    </cofactor>
</comment>
<evidence type="ECO:0000256" key="1">
    <source>
        <dbReference type="ARBA" id="ARBA00001954"/>
    </source>
</evidence>
<keyword evidence="3" id="KW-1185">Reference proteome</keyword>
<dbReference type="GO" id="GO:0051213">
    <property type="term" value="F:dioxygenase activity"/>
    <property type="evidence" value="ECO:0007669"/>
    <property type="project" value="UniProtKB-KW"/>
</dbReference>
<dbReference type="Gene3D" id="2.60.120.620">
    <property type="entry name" value="q2cbj1_9rhob like domain"/>
    <property type="match status" value="1"/>
</dbReference>
<proteinExistence type="predicted"/>
<evidence type="ECO:0000313" key="2">
    <source>
        <dbReference type="EMBL" id="MBC3808340.1"/>
    </source>
</evidence>
<dbReference type="RefSeq" id="WP_186923413.1">
    <property type="nucleotide sequence ID" value="NZ_JACOFW010000015.1"/>
</dbReference>